<dbReference type="PROSITE" id="PS50003">
    <property type="entry name" value="PH_DOMAIN"/>
    <property type="match status" value="1"/>
</dbReference>
<dbReference type="InterPro" id="IPR020454">
    <property type="entry name" value="DAG/PE-bd"/>
</dbReference>
<dbReference type="EMBL" id="JABFTP020000144">
    <property type="protein sequence ID" value="KAL3282896.1"/>
    <property type="molecule type" value="Genomic_DNA"/>
</dbReference>
<dbReference type="Pfam" id="PF00130">
    <property type="entry name" value="C1_1"/>
    <property type="match status" value="1"/>
</dbReference>
<evidence type="ECO:0000256" key="2">
    <source>
        <dbReference type="ARBA" id="ARBA00022723"/>
    </source>
</evidence>
<comment type="cofactor">
    <cofactor evidence="1">
        <name>Mg(2+)</name>
        <dbReference type="ChEBI" id="CHEBI:18420"/>
    </cofactor>
</comment>
<accession>A0ABD2NX27</accession>
<evidence type="ECO:0000256" key="3">
    <source>
        <dbReference type="ARBA" id="ARBA00022833"/>
    </source>
</evidence>
<protein>
    <recommendedName>
        <fullName evidence="9">Diacylglycerol kinase</fullName>
    </recommendedName>
</protein>
<dbReference type="Gene3D" id="3.30.60.20">
    <property type="match status" value="1"/>
</dbReference>
<evidence type="ECO:0000256" key="4">
    <source>
        <dbReference type="ARBA" id="ARBA00022842"/>
    </source>
</evidence>
<dbReference type="PRINTS" id="PR00008">
    <property type="entry name" value="DAGPEDOMAIN"/>
</dbReference>
<feature type="domain" description="Phorbol-ester/DAG-type" evidence="6">
    <location>
        <begin position="24"/>
        <end position="74"/>
    </location>
</feature>
<dbReference type="GO" id="GO:0046872">
    <property type="term" value="F:metal ion binding"/>
    <property type="evidence" value="ECO:0007669"/>
    <property type="project" value="UniProtKB-KW"/>
</dbReference>
<evidence type="ECO:0000313" key="7">
    <source>
        <dbReference type="EMBL" id="KAL3282896.1"/>
    </source>
</evidence>
<dbReference type="AlphaFoldDB" id="A0ABD2NX27"/>
<dbReference type="FunFam" id="3.30.60.20:FF:000029">
    <property type="entry name" value="Diacylglycerol kinase"/>
    <property type="match status" value="1"/>
</dbReference>
<evidence type="ECO:0000259" key="6">
    <source>
        <dbReference type="PROSITE" id="PS50081"/>
    </source>
</evidence>
<dbReference type="InterPro" id="IPR001849">
    <property type="entry name" value="PH_domain"/>
</dbReference>
<evidence type="ECO:0000256" key="1">
    <source>
        <dbReference type="ARBA" id="ARBA00001946"/>
    </source>
</evidence>
<dbReference type="SMART" id="SM00109">
    <property type="entry name" value="C1"/>
    <property type="match status" value="1"/>
</dbReference>
<name>A0ABD2NX27_9CUCU</name>
<gene>
    <name evidence="7" type="ORF">HHI36_006054</name>
</gene>
<dbReference type="PANTHER" id="PTHR11255">
    <property type="entry name" value="DIACYLGLYCEROL KINASE"/>
    <property type="match status" value="1"/>
</dbReference>
<dbReference type="InterPro" id="IPR037607">
    <property type="entry name" value="DGK"/>
</dbReference>
<proteinExistence type="predicted"/>
<dbReference type="PROSITE" id="PS00479">
    <property type="entry name" value="ZF_DAG_PE_1"/>
    <property type="match status" value="1"/>
</dbReference>
<reference evidence="7 8" key="1">
    <citation type="journal article" date="2021" name="BMC Biol.">
        <title>Horizontally acquired antibacterial genes associated with adaptive radiation of ladybird beetles.</title>
        <authorList>
            <person name="Li H.S."/>
            <person name="Tang X.F."/>
            <person name="Huang Y.H."/>
            <person name="Xu Z.Y."/>
            <person name="Chen M.L."/>
            <person name="Du X.Y."/>
            <person name="Qiu B.Y."/>
            <person name="Chen P.T."/>
            <person name="Zhang W."/>
            <person name="Slipinski A."/>
            <person name="Escalona H.E."/>
            <person name="Waterhouse R.M."/>
            <person name="Zwick A."/>
            <person name="Pang H."/>
        </authorList>
    </citation>
    <scope>NUCLEOTIDE SEQUENCE [LARGE SCALE GENOMIC DNA]</scope>
    <source>
        <strain evidence="7">SYSU2018</strain>
    </source>
</reference>
<keyword evidence="3" id="KW-0862">Zinc</keyword>
<feature type="domain" description="PH" evidence="5">
    <location>
        <begin position="1"/>
        <end position="13"/>
    </location>
</feature>
<dbReference type="PROSITE" id="PS50081">
    <property type="entry name" value="ZF_DAG_PE_2"/>
    <property type="match status" value="1"/>
</dbReference>
<keyword evidence="2" id="KW-0479">Metal-binding</keyword>
<dbReference type="InterPro" id="IPR002219">
    <property type="entry name" value="PKC_DAG/PE"/>
</dbReference>
<evidence type="ECO:0008006" key="9">
    <source>
        <dbReference type="Google" id="ProtNLM"/>
    </source>
</evidence>
<sequence length="104" mass="11351">MEEWLAALSSASQRLDQPDLLSGRHHWYATSHARPTYCNVCREALGGVTSHGLSCELCKCKVHKKCASKALNNCKWTTLASVGKDIIEDADGADSFEINIVGMV</sequence>
<dbReference type="Proteomes" id="UP001516400">
    <property type="component" value="Unassembled WGS sequence"/>
</dbReference>
<keyword evidence="4" id="KW-0460">Magnesium</keyword>
<comment type="caution">
    <text evidence="7">The sequence shown here is derived from an EMBL/GenBank/DDBJ whole genome shotgun (WGS) entry which is preliminary data.</text>
</comment>
<dbReference type="InterPro" id="IPR046349">
    <property type="entry name" value="C1-like_sf"/>
</dbReference>
<evidence type="ECO:0000313" key="8">
    <source>
        <dbReference type="Proteomes" id="UP001516400"/>
    </source>
</evidence>
<evidence type="ECO:0000259" key="5">
    <source>
        <dbReference type="PROSITE" id="PS50003"/>
    </source>
</evidence>
<dbReference type="CDD" id="cd20800">
    <property type="entry name" value="C1_DGK_typeII_rpt1"/>
    <property type="match status" value="1"/>
</dbReference>
<dbReference type="PANTHER" id="PTHR11255:SF109">
    <property type="entry name" value="DIACYLGLYCEROL KINASE ETA"/>
    <property type="match status" value="1"/>
</dbReference>
<organism evidence="7 8">
    <name type="scientific">Cryptolaemus montrouzieri</name>
    <dbReference type="NCBI Taxonomy" id="559131"/>
    <lineage>
        <taxon>Eukaryota</taxon>
        <taxon>Metazoa</taxon>
        <taxon>Ecdysozoa</taxon>
        <taxon>Arthropoda</taxon>
        <taxon>Hexapoda</taxon>
        <taxon>Insecta</taxon>
        <taxon>Pterygota</taxon>
        <taxon>Neoptera</taxon>
        <taxon>Endopterygota</taxon>
        <taxon>Coleoptera</taxon>
        <taxon>Polyphaga</taxon>
        <taxon>Cucujiformia</taxon>
        <taxon>Coccinelloidea</taxon>
        <taxon>Coccinellidae</taxon>
        <taxon>Scymninae</taxon>
        <taxon>Scymnini</taxon>
        <taxon>Cryptolaemus</taxon>
    </lineage>
</organism>
<dbReference type="SUPFAM" id="SSF57889">
    <property type="entry name" value="Cysteine-rich domain"/>
    <property type="match status" value="1"/>
</dbReference>
<keyword evidence="8" id="KW-1185">Reference proteome</keyword>